<reference evidence="5 6" key="1">
    <citation type="submission" date="2020-10" db="EMBL/GenBank/DDBJ databases">
        <title>The Coptis chinensis genome and diversification of protoberbering-type alkaloids.</title>
        <authorList>
            <person name="Wang B."/>
            <person name="Shu S."/>
            <person name="Song C."/>
            <person name="Liu Y."/>
        </authorList>
    </citation>
    <scope>NUCLEOTIDE SEQUENCE [LARGE SCALE GENOMIC DNA]</scope>
    <source>
        <strain evidence="5">HL-2020</strain>
        <tissue evidence="5">Leaf</tissue>
    </source>
</reference>
<dbReference type="GO" id="GO:0036503">
    <property type="term" value="P:ERAD pathway"/>
    <property type="evidence" value="ECO:0007669"/>
    <property type="project" value="TreeGrafter"/>
</dbReference>
<keyword evidence="6" id="KW-1185">Reference proteome</keyword>
<organism evidence="5 6">
    <name type="scientific">Coptis chinensis</name>
    <dbReference type="NCBI Taxonomy" id="261450"/>
    <lineage>
        <taxon>Eukaryota</taxon>
        <taxon>Viridiplantae</taxon>
        <taxon>Streptophyta</taxon>
        <taxon>Embryophyta</taxon>
        <taxon>Tracheophyta</taxon>
        <taxon>Spermatophyta</taxon>
        <taxon>Magnoliopsida</taxon>
        <taxon>Ranunculales</taxon>
        <taxon>Ranunculaceae</taxon>
        <taxon>Coptidoideae</taxon>
        <taxon>Coptis</taxon>
    </lineage>
</organism>
<evidence type="ECO:0000259" key="4">
    <source>
        <dbReference type="PROSITE" id="PS50802"/>
    </source>
</evidence>
<evidence type="ECO:0000313" key="5">
    <source>
        <dbReference type="EMBL" id="KAF9596778.1"/>
    </source>
</evidence>
<dbReference type="GO" id="GO:0004843">
    <property type="term" value="F:cysteine-type deubiquitinase activity"/>
    <property type="evidence" value="ECO:0007669"/>
    <property type="project" value="UniProtKB-UniRule"/>
</dbReference>
<name>A0A835HEQ5_9MAGN</name>
<dbReference type="GO" id="GO:0005829">
    <property type="term" value="C:cytosol"/>
    <property type="evidence" value="ECO:0007669"/>
    <property type="project" value="TreeGrafter"/>
</dbReference>
<comment type="caution">
    <text evidence="5">The sequence shown here is derived from an EMBL/GenBank/DDBJ whole genome shotgun (WGS) entry which is preliminary data.</text>
</comment>
<keyword evidence="3" id="KW-0788">Thiol protease</keyword>
<dbReference type="Proteomes" id="UP000631114">
    <property type="component" value="Unassembled WGS sequence"/>
</dbReference>
<comment type="subcellular location">
    <subcellularLocation>
        <location evidence="3">Cytoplasm</location>
    </subcellularLocation>
</comment>
<dbReference type="EMBL" id="JADFTS010000007">
    <property type="protein sequence ID" value="KAF9596778.1"/>
    <property type="molecule type" value="Genomic_DNA"/>
</dbReference>
<accession>A0A835HEQ5</accession>
<dbReference type="Gene3D" id="3.90.70.80">
    <property type="match status" value="1"/>
</dbReference>
<dbReference type="PROSITE" id="PS50802">
    <property type="entry name" value="OTU"/>
    <property type="match status" value="1"/>
</dbReference>
<protein>
    <recommendedName>
        <fullName evidence="3">Ubiquitin thioesterase OTU</fullName>
        <ecNumber evidence="3">3.4.19.12</ecNumber>
    </recommendedName>
</protein>
<dbReference type="Pfam" id="PF02338">
    <property type="entry name" value="OTU"/>
    <property type="match status" value="1"/>
</dbReference>
<evidence type="ECO:0000256" key="2">
    <source>
        <dbReference type="ARBA" id="ARBA00022801"/>
    </source>
</evidence>
<dbReference type="AlphaFoldDB" id="A0A835HEQ5"/>
<evidence type="ECO:0000256" key="3">
    <source>
        <dbReference type="RuleBase" id="RU367104"/>
    </source>
</evidence>
<keyword evidence="3" id="KW-0645">Protease</keyword>
<gene>
    <name evidence="5" type="ORF">IFM89_013325</name>
</gene>
<evidence type="ECO:0000256" key="1">
    <source>
        <dbReference type="ARBA" id="ARBA00000707"/>
    </source>
</evidence>
<dbReference type="EC" id="3.4.19.12" evidence="3"/>
<dbReference type="GO" id="GO:0005634">
    <property type="term" value="C:nucleus"/>
    <property type="evidence" value="ECO:0007669"/>
    <property type="project" value="TreeGrafter"/>
</dbReference>
<dbReference type="PANTHER" id="PTHR13312">
    <property type="entry name" value="HIV-INDUCED PROTEIN-7-LIKE PROTEASE"/>
    <property type="match status" value="1"/>
</dbReference>
<evidence type="ECO:0000313" key="6">
    <source>
        <dbReference type="Proteomes" id="UP000631114"/>
    </source>
</evidence>
<dbReference type="GO" id="GO:0030968">
    <property type="term" value="P:endoplasmic reticulum unfolded protein response"/>
    <property type="evidence" value="ECO:0007669"/>
    <property type="project" value="TreeGrafter"/>
</dbReference>
<dbReference type="InterPro" id="IPR003323">
    <property type="entry name" value="OTU_dom"/>
</dbReference>
<dbReference type="GO" id="GO:0016579">
    <property type="term" value="P:protein deubiquitination"/>
    <property type="evidence" value="ECO:0007669"/>
    <property type="project" value="TreeGrafter"/>
</dbReference>
<keyword evidence="3" id="KW-0833">Ubl conjugation pathway</keyword>
<feature type="domain" description="OTU" evidence="4">
    <location>
        <begin position="67"/>
        <end position="199"/>
    </location>
</feature>
<keyword evidence="2 3" id="KW-0378">Hydrolase</keyword>
<dbReference type="OrthoDB" id="409956at2759"/>
<keyword evidence="3" id="KW-0963">Cytoplasm</keyword>
<dbReference type="PANTHER" id="PTHR13312:SF6">
    <property type="entry name" value="UBIQUITIN THIOESTERASE OTU"/>
    <property type="match status" value="1"/>
</dbReference>
<sequence length="200" mass="22749">MRVQPNFGLNQAQLQKIIVISTRNFETIAESSCDYVDAEKLQIEEGGHGKYVGKKLERWGPRVVKCISSVLLGRKGGCLWRKWVTRAVSYGACMKCGEEAPDGNRQIELADDLRAQVADELLKRREETEWIIEGDFDIYVKRIQQPYVWGGEPELLVASHVLRCVLILQTSSIYVDLIVTSVIVNKPDTEENYSTFKQNI</sequence>
<proteinExistence type="predicted"/>
<comment type="catalytic activity">
    <reaction evidence="1 3">
        <text>Thiol-dependent hydrolysis of ester, thioester, amide, peptide and isopeptide bonds formed by the C-terminal Gly of ubiquitin (a 76-residue protein attached to proteins as an intracellular targeting signal).</text>
        <dbReference type="EC" id="3.4.19.12"/>
    </reaction>
</comment>
<comment type="function">
    <text evidence="3">Hydrolase that can remove conjugated ubiquitin from proteins and may therefore play an important regulatory role at the level of protein turnover by preventing degradation.</text>
</comment>